<dbReference type="RefSeq" id="WP_188566449.1">
    <property type="nucleotide sequence ID" value="NZ_BMED01000002.1"/>
</dbReference>
<reference evidence="2" key="1">
    <citation type="journal article" date="2014" name="Int. J. Syst. Evol. Microbiol.">
        <title>Complete genome sequence of Corynebacterium casei LMG S-19264T (=DSM 44701T), isolated from a smear-ripened cheese.</title>
        <authorList>
            <consortium name="US DOE Joint Genome Institute (JGI-PGF)"/>
            <person name="Walter F."/>
            <person name="Albersmeier A."/>
            <person name="Kalinowski J."/>
            <person name="Ruckert C."/>
        </authorList>
    </citation>
    <scope>NUCLEOTIDE SEQUENCE</scope>
    <source>
        <strain evidence="2">CGMCC 1.10998</strain>
    </source>
</reference>
<reference evidence="2" key="2">
    <citation type="submission" date="2020-09" db="EMBL/GenBank/DDBJ databases">
        <authorList>
            <person name="Sun Q."/>
            <person name="Zhou Y."/>
        </authorList>
    </citation>
    <scope>NUCLEOTIDE SEQUENCE</scope>
    <source>
        <strain evidence="2">CGMCC 1.10998</strain>
    </source>
</reference>
<evidence type="ECO:0000256" key="1">
    <source>
        <dbReference type="SAM" id="Phobius"/>
    </source>
</evidence>
<dbReference type="PIRSF" id="PIRSF002599">
    <property type="entry name" value="Cold_shock_A"/>
    <property type="match status" value="1"/>
</dbReference>
<dbReference type="InterPro" id="IPR010718">
    <property type="entry name" value="DUF1294"/>
</dbReference>
<evidence type="ECO:0000313" key="3">
    <source>
        <dbReference type="Proteomes" id="UP000637423"/>
    </source>
</evidence>
<dbReference type="AlphaFoldDB" id="A0A916UNT8"/>
<feature type="transmembrane region" description="Helical" evidence="1">
    <location>
        <begin position="69"/>
        <end position="87"/>
    </location>
</feature>
<dbReference type="GO" id="GO:0003676">
    <property type="term" value="F:nucleic acid binding"/>
    <property type="evidence" value="ECO:0007669"/>
    <property type="project" value="InterPro"/>
</dbReference>
<keyword evidence="1" id="KW-0812">Transmembrane</keyword>
<gene>
    <name evidence="2" type="ORF">GCM10011396_26010</name>
</gene>
<keyword evidence="1" id="KW-0472">Membrane</keyword>
<dbReference type="Pfam" id="PF06961">
    <property type="entry name" value="DUF1294"/>
    <property type="match status" value="1"/>
</dbReference>
<dbReference type="Proteomes" id="UP000637423">
    <property type="component" value="Unassembled WGS sequence"/>
</dbReference>
<protein>
    <recommendedName>
        <fullName evidence="4">DUF1294 domain-containing protein</fullName>
    </recommendedName>
</protein>
<keyword evidence="3" id="KW-1185">Reference proteome</keyword>
<comment type="caution">
    <text evidence="2">The sequence shown here is derived from an EMBL/GenBank/DDBJ whole genome shotgun (WGS) entry which is preliminary data.</text>
</comment>
<evidence type="ECO:0008006" key="4">
    <source>
        <dbReference type="Google" id="ProtNLM"/>
    </source>
</evidence>
<accession>A0A916UNT8</accession>
<dbReference type="EMBL" id="BMED01000002">
    <property type="protein sequence ID" value="GGC77640.1"/>
    <property type="molecule type" value="Genomic_DNA"/>
</dbReference>
<evidence type="ECO:0000313" key="2">
    <source>
        <dbReference type="EMBL" id="GGC77640.1"/>
    </source>
</evidence>
<organism evidence="2 3">
    <name type="scientific">Undibacterium terreum</name>
    <dbReference type="NCBI Taxonomy" id="1224302"/>
    <lineage>
        <taxon>Bacteria</taxon>
        <taxon>Pseudomonadati</taxon>
        <taxon>Pseudomonadota</taxon>
        <taxon>Betaproteobacteria</taxon>
        <taxon>Burkholderiales</taxon>
        <taxon>Oxalobacteraceae</taxon>
        <taxon>Undibacterium</taxon>
    </lineage>
</organism>
<sequence length="98" mass="10769">MPWILALVYGVASVLSLAMYAVDKSAAKNNRWRISENTLHAVSLAGGWPGALLAQSLLHHKNKKTSFQIVFWLTVILNFAALLWLAASDFSGSLLLMK</sequence>
<proteinExistence type="predicted"/>
<keyword evidence="1" id="KW-1133">Transmembrane helix</keyword>
<dbReference type="InterPro" id="IPR012156">
    <property type="entry name" value="Cold_shock_CspA"/>
</dbReference>
<name>A0A916UNT8_9BURK</name>